<evidence type="ECO:0000256" key="4">
    <source>
        <dbReference type="ARBA" id="ARBA00022519"/>
    </source>
</evidence>
<accession>A0A2I7K5T1</accession>
<evidence type="ECO:0000256" key="6">
    <source>
        <dbReference type="ARBA" id="ARBA00022989"/>
    </source>
</evidence>
<dbReference type="NCBIfam" id="TIGR01620">
    <property type="entry name" value="hyp_HI0043"/>
    <property type="match status" value="1"/>
</dbReference>
<reference evidence="8 9" key="1">
    <citation type="journal article" date="2017" name="Front. Microbiol.">
        <title>Phaeobacter piscinae sp. nov., a species of the Roseobacter group and potential aquaculture probiont.</title>
        <authorList>
            <person name="Sonnenschein E.C."/>
            <person name="Phippen C.B.W."/>
            <person name="Nielsen K.F."/>
            <person name="Mateiu R.V."/>
            <person name="Melchiorsen J."/>
            <person name="Gram L."/>
            <person name="Overmann J."/>
            <person name="Freese H.M."/>
        </authorList>
    </citation>
    <scope>NUCLEOTIDE SEQUENCE [LARGE SCALE GENOMIC DNA]</scope>
    <source>
        <strain evidence="8 9">P88</strain>
    </source>
</reference>
<dbReference type="InterPro" id="IPR021147">
    <property type="entry name" value="DUF697"/>
</dbReference>
<keyword evidence="5" id="KW-0812">Transmembrane</keyword>
<keyword evidence="3" id="KW-1003">Cell membrane</keyword>
<evidence type="ECO:0000256" key="7">
    <source>
        <dbReference type="ARBA" id="ARBA00023136"/>
    </source>
</evidence>
<gene>
    <name evidence="8" type="ORF">PhaeoP88_00570</name>
</gene>
<evidence type="ECO:0000313" key="9">
    <source>
        <dbReference type="Proteomes" id="UP000236447"/>
    </source>
</evidence>
<dbReference type="Pfam" id="PF05128">
    <property type="entry name" value="DUF697"/>
    <property type="match status" value="1"/>
</dbReference>
<protein>
    <submittedName>
        <fullName evidence="8">Uncharacterized protein</fullName>
    </submittedName>
</protein>
<evidence type="ECO:0000256" key="2">
    <source>
        <dbReference type="ARBA" id="ARBA00008255"/>
    </source>
</evidence>
<dbReference type="GO" id="GO:0005886">
    <property type="term" value="C:plasma membrane"/>
    <property type="evidence" value="ECO:0007669"/>
    <property type="project" value="UniProtKB-SubCell"/>
</dbReference>
<organism evidence="8 9">
    <name type="scientific">Phaeobacter inhibens</name>
    <dbReference type="NCBI Taxonomy" id="221822"/>
    <lineage>
        <taxon>Bacteria</taxon>
        <taxon>Pseudomonadati</taxon>
        <taxon>Pseudomonadota</taxon>
        <taxon>Alphaproteobacteria</taxon>
        <taxon>Rhodobacterales</taxon>
        <taxon>Roseobacteraceae</taxon>
        <taxon>Phaeobacter</taxon>
    </lineage>
</organism>
<evidence type="ECO:0000313" key="8">
    <source>
        <dbReference type="EMBL" id="AUQ97967.1"/>
    </source>
</evidence>
<dbReference type="RefSeq" id="WP_102876193.1">
    <property type="nucleotide sequence ID" value="NZ_CP010650.1"/>
</dbReference>
<name>A0A2I7K5T1_9RHOB</name>
<comment type="subcellular location">
    <subcellularLocation>
        <location evidence="1">Cell inner membrane</location>
        <topology evidence="1">Multi-pass membrane protein</topology>
    </subcellularLocation>
</comment>
<dbReference type="Proteomes" id="UP000236447">
    <property type="component" value="Chromosome"/>
</dbReference>
<evidence type="ECO:0000256" key="5">
    <source>
        <dbReference type="ARBA" id="ARBA00022692"/>
    </source>
</evidence>
<evidence type="ECO:0000256" key="1">
    <source>
        <dbReference type="ARBA" id="ARBA00004429"/>
    </source>
</evidence>
<dbReference type="AlphaFoldDB" id="A0A2I7K5T1"/>
<dbReference type="PANTHER" id="PTHR39342">
    <property type="entry name" value="UPF0283 MEMBRANE PROTEIN YCJF"/>
    <property type="match status" value="1"/>
</dbReference>
<dbReference type="GeneID" id="57287399"/>
<sequence>MTRKDAVLFDLTDSATADTAPDVASAPPVPDLDGASSDLPQPALAQAAALASRRPSRLARWFWACLTALIGAVISVAAWDFVTGLIDRVPLLGWAITAGFAVAVLLALLMGLRELAALSRLRRVESLRNAQPLLSTDPSAPAAGQPADATADLKAARSYVAGLERFYRGRKDLAWGLARLGERKSDIMDADGLLQLAEAELLAPLDARALRVVEGGARQVATVTALVPLALADVVTALVTSLRMIRRIAEIYGGRSGFFSSWRLTRAVLAHLVTTGAVAVGDDLLEPVLGGSLLSKLSRRFGEGLVNGALSARVGIAAMEVCRPMAFSKAQKPRTRKVIQRALTGLFTKDA</sequence>
<reference evidence="8 9" key="2">
    <citation type="journal article" date="2017" name="Genome Biol. Evol.">
        <title>Trajectories and Drivers of Genome Evolution in Surface-Associated Marine Phaeobacter.</title>
        <authorList>
            <person name="Freese H.M."/>
            <person name="Sikorski J."/>
            <person name="Bunk B."/>
            <person name="Scheuner C."/>
            <person name="Meier-Kolthoff J.P."/>
            <person name="Sproer C."/>
            <person name="Gram L."/>
            <person name="Overmann J."/>
        </authorList>
    </citation>
    <scope>NUCLEOTIDE SEQUENCE [LARGE SCALE GENOMIC DNA]</scope>
    <source>
        <strain evidence="8 9">P88</strain>
    </source>
</reference>
<comment type="similarity">
    <text evidence="2">Belongs to the UPF0283 family.</text>
</comment>
<keyword evidence="6" id="KW-1133">Transmembrane helix</keyword>
<keyword evidence="4" id="KW-0997">Cell inner membrane</keyword>
<dbReference type="InterPro" id="IPR006507">
    <property type="entry name" value="UPF0283"/>
</dbReference>
<evidence type="ECO:0000256" key="3">
    <source>
        <dbReference type="ARBA" id="ARBA00022475"/>
    </source>
</evidence>
<keyword evidence="7" id="KW-0472">Membrane</keyword>
<dbReference type="PANTHER" id="PTHR39342:SF1">
    <property type="entry name" value="UPF0283 MEMBRANE PROTEIN YCJF"/>
    <property type="match status" value="1"/>
</dbReference>
<proteinExistence type="inferred from homology"/>
<dbReference type="EMBL" id="CP010725">
    <property type="protein sequence ID" value="AUQ97967.1"/>
    <property type="molecule type" value="Genomic_DNA"/>
</dbReference>